<name>A0A1H5VVW7_9VIBR</name>
<feature type="chain" id="PRO_5009287635" evidence="5">
    <location>
        <begin position="29"/>
        <end position="162"/>
    </location>
</feature>
<dbReference type="AlphaFoldDB" id="A0A1H5VVW7"/>
<accession>A0A1H5VVW7</accession>
<keyword evidence="5" id="KW-0732">Signal</keyword>
<feature type="signal peptide" evidence="5">
    <location>
        <begin position="1"/>
        <end position="28"/>
    </location>
</feature>
<keyword evidence="1 4" id="KW-0349">Heme</keyword>
<evidence type="ECO:0000256" key="4">
    <source>
        <dbReference type="PROSITE-ProRule" id="PRU00433"/>
    </source>
</evidence>
<protein>
    <submittedName>
        <fullName evidence="7">Cytochrome c</fullName>
    </submittedName>
</protein>
<keyword evidence="2 4" id="KW-0479">Metal-binding</keyword>
<proteinExistence type="predicted"/>
<dbReference type="PROSITE" id="PS51007">
    <property type="entry name" value="CYTC"/>
    <property type="match status" value="1"/>
</dbReference>
<dbReference type="GO" id="GO:0020037">
    <property type="term" value="F:heme binding"/>
    <property type="evidence" value="ECO:0007669"/>
    <property type="project" value="InterPro"/>
</dbReference>
<keyword evidence="3 4" id="KW-0408">Iron</keyword>
<evidence type="ECO:0000256" key="3">
    <source>
        <dbReference type="ARBA" id="ARBA00023004"/>
    </source>
</evidence>
<dbReference type="Gene3D" id="1.10.760.10">
    <property type="entry name" value="Cytochrome c-like domain"/>
    <property type="match status" value="1"/>
</dbReference>
<dbReference type="Proteomes" id="UP000236721">
    <property type="component" value="Unassembled WGS sequence"/>
</dbReference>
<evidence type="ECO:0000256" key="5">
    <source>
        <dbReference type="SAM" id="SignalP"/>
    </source>
</evidence>
<dbReference type="RefSeq" id="WP_244183036.1">
    <property type="nucleotide sequence ID" value="NZ_FNVG01000005.1"/>
</dbReference>
<dbReference type="SUPFAM" id="SSF46626">
    <property type="entry name" value="Cytochrome c"/>
    <property type="match status" value="1"/>
</dbReference>
<organism evidence="7 8">
    <name type="scientific">Vibrio hangzhouensis</name>
    <dbReference type="NCBI Taxonomy" id="462991"/>
    <lineage>
        <taxon>Bacteria</taxon>
        <taxon>Pseudomonadati</taxon>
        <taxon>Pseudomonadota</taxon>
        <taxon>Gammaproteobacteria</taxon>
        <taxon>Vibrionales</taxon>
        <taxon>Vibrionaceae</taxon>
        <taxon>Vibrio</taxon>
    </lineage>
</organism>
<dbReference type="GO" id="GO:0009055">
    <property type="term" value="F:electron transfer activity"/>
    <property type="evidence" value="ECO:0007669"/>
    <property type="project" value="InterPro"/>
</dbReference>
<evidence type="ECO:0000256" key="1">
    <source>
        <dbReference type="ARBA" id="ARBA00022617"/>
    </source>
</evidence>
<keyword evidence="8" id="KW-1185">Reference proteome</keyword>
<reference evidence="8" key="1">
    <citation type="submission" date="2016-10" db="EMBL/GenBank/DDBJ databases">
        <authorList>
            <person name="Varghese N."/>
            <person name="Submissions S."/>
        </authorList>
    </citation>
    <scope>NUCLEOTIDE SEQUENCE [LARGE SCALE GENOMIC DNA]</scope>
    <source>
        <strain evidence="8">CGMCC 1.7062</strain>
    </source>
</reference>
<evidence type="ECO:0000313" key="8">
    <source>
        <dbReference type="Proteomes" id="UP000236721"/>
    </source>
</evidence>
<sequence>MIFSSFKWLQLRPAVVTSIVLCSSAAMASDSDVMRGKYLIEIGGCNDCHTTGYAPSGGTVPEEQWLLGDALGFRGGWGTTYPVNLRTYMNNLSKQEWIDKAKTLKTRPPMPWWVLNRMTEEDLSAVYAYIAQLPVIENRVPDYVAPGEQPNGPYIQWPQGPK</sequence>
<feature type="domain" description="Cytochrome c" evidence="6">
    <location>
        <begin position="31"/>
        <end position="134"/>
    </location>
</feature>
<dbReference type="InterPro" id="IPR009056">
    <property type="entry name" value="Cyt_c-like_dom"/>
</dbReference>
<gene>
    <name evidence="7" type="ORF">SAMN04488244_10531</name>
</gene>
<evidence type="ECO:0000313" key="7">
    <source>
        <dbReference type="EMBL" id="SEF91449.1"/>
    </source>
</evidence>
<dbReference type="GO" id="GO:0046872">
    <property type="term" value="F:metal ion binding"/>
    <property type="evidence" value="ECO:0007669"/>
    <property type="project" value="UniProtKB-KW"/>
</dbReference>
<evidence type="ECO:0000256" key="2">
    <source>
        <dbReference type="ARBA" id="ARBA00022723"/>
    </source>
</evidence>
<dbReference type="InterPro" id="IPR036909">
    <property type="entry name" value="Cyt_c-like_dom_sf"/>
</dbReference>
<evidence type="ECO:0000259" key="6">
    <source>
        <dbReference type="PROSITE" id="PS51007"/>
    </source>
</evidence>
<dbReference type="EMBL" id="FNVG01000005">
    <property type="protein sequence ID" value="SEF91449.1"/>
    <property type="molecule type" value="Genomic_DNA"/>
</dbReference>
<dbReference type="Pfam" id="PF00034">
    <property type="entry name" value="Cytochrom_C"/>
    <property type="match status" value="1"/>
</dbReference>